<evidence type="ECO:0000259" key="6">
    <source>
        <dbReference type="PROSITE" id="PS50811"/>
    </source>
</evidence>
<protein>
    <recommendedName>
        <fullName evidence="6">WRKY domain-containing protein</fullName>
    </recommendedName>
</protein>
<reference evidence="7 8" key="1">
    <citation type="journal article" date="2021" name="Hortic Res">
        <title>Chromosome-scale assembly of the Dendrobium chrysotoxum genome enhances the understanding of orchid evolution.</title>
        <authorList>
            <person name="Zhang Y."/>
            <person name="Zhang G.Q."/>
            <person name="Zhang D."/>
            <person name="Liu X.D."/>
            <person name="Xu X.Y."/>
            <person name="Sun W.H."/>
            <person name="Yu X."/>
            <person name="Zhu X."/>
            <person name="Wang Z.W."/>
            <person name="Zhao X."/>
            <person name="Zhong W.Y."/>
            <person name="Chen H."/>
            <person name="Yin W.L."/>
            <person name="Huang T."/>
            <person name="Niu S.C."/>
            <person name="Liu Z.J."/>
        </authorList>
    </citation>
    <scope>NUCLEOTIDE SEQUENCE [LARGE SCALE GENOMIC DNA]</scope>
    <source>
        <strain evidence="7">Lindl</strain>
    </source>
</reference>
<dbReference type="InterPro" id="IPR003657">
    <property type="entry name" value="WRKY_dom"/>
</dbReference>
<dbReference type="GO" id="GO:0005634">
    <property type="term" value="C:nucleus"/>
    <property type="evidence" value="ECO:0007669"/>
    <property type="project" value="UniProtKB-SubCell"/>
</dbReference>
<sequence length="139" mass="15723">MQEENIGFWSHASVQIDSVVTCNTKVSLISMRTDHHIDSSLDGYKWSKYGQKLTKGNSSLRTYFRCAMAPICPVKKKVQRSAEDKSVVVAIYEGEHNHPIHSNCKESIQNHLDDNSVKELFCNAFLNSFSTNVDLELSL</sequence>
<keyword evidence="8" id="KW-1185">Reference proteome</keyword>
<dbReference type="InterPro" id="IPR036576">
    <property type="entry name" value="WRKY_dom_sf"/>
</dbReference>
<keyword evidence="4" id="KW-0804">Transcription</keyword>
<evidence type="ECO:0000256" key="1">
    <source>
        <dbReference type="ARBA" id="ARBA00004123"/>
    </source>
</evidence>
<evidence type="ECO:0000256" key="3">
    <source>
        <dbReference type="ARBA" id="ARBA00023125"/>
    </source>
</evidence>
<dbReference type="Pfam" id="PF03106">
    <property type="entry name" value="WRKY"/>
    <property type="match status" value="1"/>
</dbReference>
<dbReference type="Proteomes" id="UP000775213">
    <property type="component" value="Unassembled WGS sequence"/>
</dbReference>
<organism evidence="7 8">
    <name type="scientific">Dendrobium chrysotoxum</name>
    <name type="common">Orchid</name>
    <dbReference type="NCBI Taxonomy" id="161865"/>
    <lineage>
        <taxon>Eukaryota</taxon>
        <taxon>Viridiplantae</taxon>
        <taxon>Streptophyta</taxon>
        <taxon>Embryophyta</taxon>
        <taxon>Tracheophyta</taxon>
        <taxon>Spermatophyta</taxon>
        <taxon>Magnoliopsida</taxon>
        <taxon>Liliopsida</taxon>
        <taxon>Asparagales</taxon>
        <taxon>Orchidaceae</taxon>
        <taxon>Epidendroideae</taxon>
        <taxon>Malaxideae</taxon>
        <taxon>Dendrobiinae</taxon>
        <taxon>Dendrobium</taxon>
    </lineage>
</organism>
<dbReference type="EMBL" id="JAGFBR010000009">
    <property type="protein sequence ID" value="KAH0462806.1"/>
    <property type="molecule type" value="Genomic_DNA"/>
</dbReference>
<dbReference type="AlphaFoldDB" id="A0AAV7H1B3"/>
<evidence type="ECO:0000256" key="2">
    <source>
        <dbReference type="ARBA" id="ARBA00023015"/>
    </source>
</evidence>
<evidence type="ECO:0000256" key="5">
    <source>
        <dbReference type="ARBA" id="ARBA00023242"/>
    </source>
</evidence>
<feature type="domain" description="WRKY" evidence="6">
    <location>
        <begin position="35"/>
        <end position="101"/>
    </location>
</feature>
<accession>A0AAV7H1B3</accession>
<proteinExistence type="predicted"/>
<keyword evidence="5" id="KW-0539">Nucleus</keyword>
<evidence type="ECO:0000313" key="8">
    <source>
        <dbReference type="Proteomes" id="UP000775213"/>
    </source>
</evidence>
<dbReference type="PROSITE" id="PS50811">
    <property type="entry name" value="WRKY"/>
    <property type="match status" value="1"/>
</dbReference>
<evidence type="ECO:0000256" key="4">
    <source>
        <dbReference type="ARBA" id="ARBA00023163"/>
    </source>
</evidence>
<dbReference type="SMART" id="SM00774">
    <property type="entry name" value="WRKY"/>
    <property type="match status" value="1"/>
</dbReference>
<gene>
    <name evidence="7" type="ORF">IEQ34_010381</name>
</gene>
<name>A0AAV7H1B3_DENCH</name>
<dbReference type="GO" id="GO:0003700">
    <property type="term" value="F:DNA-binding transcription factor activity"/>
    <property type="evidence" value="ECO:0007669"/>
    <property type="project" value="InterPro"/>
</dbReference>
<dbReference type="SUPFAM" id="SSF118290">
    <property type="entry name" value="WRKY DNA-binding domain"/>
    <property type="match status" value="1"/>
</dbReference>
<comment type="subcellular location">
    <subcellularLocation>
        <location evidence="1">Nucleus</location>
    </subcellularLocation>
</comment>
<dbReference type="GO" id="GO:0043565">
    <property type="term" value="F:sequence-specific DNA binding"/>
    <property type="evidence" value="ECO:0007669"/>
    <property type="project" value="InterPro"/>
</dbReference>
<dbReference type="PANTHER" id="PTHR31429">
    <property type="entry name" value="WRKY TRANSCRIPTION FACTOR 36-RELATED"/>
    <property type="match status" value="1"/>
</dbReference>
<keyword evidence="2" id="KW-0805">Transcription regulation</keyword>
<dbReference type="InterPro" id="IPR044810">
    <property type="entry name" value="WRKY_plant"/>
</dbReference>
<evidence type="ECO:0000313" key="7">
    <source>
        <dbReference type="EMBL" id="KAH0462806.1"/>
    </source>
</evidence>
<comment type="caution">
    <text evidence="7">The sequence shown here is derived from an EMBL/GenBank/DDBJ whole genome shotgun (WGS) entry which is preliminary data.</text>
</comment>
<dbReference type="PANTHER" id="PTHR31429:SF78">
    <property type="entry name" value="WRKY TRANSCRIPTION FACTOR 40-RELATED"/>
    <property type="match status" value="1"/>
</dbReference>
<dbReference type="Gene3D" id="2.20.25.80">
    <property type="entry name" value="WRKY domain"/>
    <property type="match status" value="1"/>
</dbReference>
<keyword evidence="3" id="KW-0238">DNA-binding</keyword>